<dbReference type="GO" id="GO:0005886">
    <property type="term" value="C:plasma membrane"/>
    <property type="evidence" value="ECO:0007669"/>
    <property type="project" value="UniProtKB-SubCell"/>
</dbReference>
<dbReference type="InterPro" id="IPR002656">
    <property type="entry name" value="Acyl_transf_3_dom"/>
</dbReference>
<feature type="transmembrane region" description="Helical" evidence="7">
    <location>
        <begin position="235"/>
        <end position="252"/>
    </location>
</feature>
<feature type="transmembrane region" description="Helical" evidence="7">
    <location>
        <begin position="172"/>
        <end position="192"/>
    </location>
</feature>
<keyword evidence="10" id="KW-1185">Reference proteome</keyword>
<gene>
    <name evidence="9" type="ORF">E0F89_05325</name>
</gene>
<dbReference type="RefSeq" id="WP_131908817.1">
    <property type="nucleotide sequence ID" value="NZ_SMFM01000002.1"/>
</dbReference>
<accession>A0A4R5AVA4</accession>
<feature type="transmembrane region" description="Helical" evidence="7">
    <location>
        <begin position="81"/>
        <end position="99"/>
    </location>
</feature>
<evidence type="ECO:0000313" key="10">
    <source>
        <dbReference type="Proteomes" id="UP000295278"/>
    </source>
</evidence>
<protein>
    <submittedName>
        <fullName evidence="9">Acyltransferase</fullName>
    </submittedName>
</protein>
<evidence type="ECO:0000256" key="4">
    <source>
        <dbReference type="ARBA" id="ARBA00022692"/>
    </source>
</evidence>
<evidence type="ECO:0000256" key="7">
    <source>
        <dbReference type="SAM" id="Phobius"/>
    </source>
</evidence>
<feature type="transmembrane region" description="Helical" evidence="7">
    <location>
        <begin position="298"/>
        <end position="316"/>
    </location>
</feature>
<dbReference type="PANTHER" id="PTHR40074">
    <property type="entry name" value="O-ACETYLTRANSFERASE WECH"/>
    <property type="match status" value="1"/>
</dbReference>
<keyword evidence="5 7" id="KW-1133">Transmembrane helix</keyword>
<dbReference type="Pfam" id="PF01757">
    <property type="entry name" value="Acyl_transf_3"/>
    <property type="match status" value="1"/>
</dbReference>
<dbReference type="PANTHER" id="PTHR40074:SF2">
    <property type="entry name" value="O-ACETYLTRANSFERASE WECH"/>
    <property type="match status" value="1"/>
</dbReference>
<keyword evidence="9" id="KW-0012">Acyltransferase</keyword>
<organism evidence="9 10">
    <name type="scientific">Flavobacterium caseinilyticum</name>
    <dbReference type="NCBI Taxonomy" id="2541732"/>
    <lineage>
        <taxon>Bacteria</taxon>
        <taxon>Pseudomonadati</taxon>
        <taxon>Bacteroidota</taxon>
        <taxon>Flavobacteriia</taxon>
        <taxon>Flavobacteriales</taxon>
        <taxon>Flavobacteriaceae</taxon>
        <taxon>Flavobacterium</taxon>
    </lineage>
</organism>
<dbReference type="GO" id="GO:0016413">
    <property type="term" value="F:O-acetyltransferase activity"/>
    <property type="evidence" value="ECO:0007669"/>
    <property type="project" value="TreeGrafter"/>
</dbReference>
<keyword evidence="3" id="KW-1003">Cell membrane</keyword>
<evidence type="ECO:0000256" key="1">
    <source>
        <dbReference type="ARBA" id="ARBA00004651"/>
    </source>
</evidence>
<evidence type="ECO:0000256" key="2">
    <source>
        <dbReference type="ARBA" id="ARBA00007400"/>
    </source>
</evidence>
<evidence type="ECO:0000256" key="6">
    <source>
        <dbReference type="ARBA" id="ARBA00023136"/>
    </source>
</evidence>
<feature type="transmembrane region" description="Helical" evidence="7">
    <location>
        <begin position="145"/>
        <end position="166"/>
    </location>
</feature>
<feature type="transmembrane region" description="Helical" evidence="7">
    <location>
        <begin position="119"/>
        <end position="136"/>
    </location>
</feature>
<sequence length="330" mass="38193">MSERIKYYDILRGIAIIAVILIHTLNVEVNNVISWTAILIRQLINFAVPLFIALSGYFMADKVFNTQHTHKMFLEKQLVRVYLPYLIWSLPYMFLGLYFHADTILISLFKLITFQTSGIFYYVLLIIQFYVFLPLLKKMANTKGLIIASLLSFTSCLVLIFLKLFLEIEVPLIIYAGNLVTWLMFFILGMYLKNNKMNINNTALLILIILSLILEMIVTKIHYDLLNNMNEAITAVKLSSFIYSGMIITLLLRKKDVYIENFKFLESLGQVSYAIYLNHLLILLFVNNFVKEASLTNQLLIFLFTVGVSYLICIMIKSINKNIAHKYLGI</sequence>
<dbReference type="AlphaFoldDB" id="A0A4R5AVA4"/>
<dbReference type="OrthoDB" id="265992at2"/>
<reference evidence="9 10" key="1">
    <citation type="submission" date="2019-03" db="EMBL/GenBank/DDBJ databases">
        <title>Flavobacterium AT-3-2 sp. nov., isolated from arctic soil.</title>
        <authorList>
            <person name="Chaudhary D.K."/>
        </authorList>
    </citation>
    <scope>NUCLEOTIDE SEQUENCE [LARGE SCALE GENOMIC DNA]</scope>
    <source>
        <strain evidence="9 10">AT-3-2</strain>
    </source>
</reference>
<comment type="similarity">
    <text evidence="2">Belongs to the acyltransferase 3 family.</text>
</comment>
<keyword evidence="6 7" id="KW-0472">Membrane</keyword>
<dbReference type="EMBL" id="SMFM01000002">
    <property type="protein sequence ID" value="TDD77021.1"/>
    <property type="molecule type" value="Genomic_DNA"/>
</dbReference>
<keyword evidence="9" id="KW-0808">Transferase</keyword>
<feature type="transmembrane region" description="Helical" evidence="7">
    <location>
        <begin position="32"/>
        <end position="60"/>
    </location>
</feature>
<feature type="domain" description="Acyltransferase 3" evidence="8">
    <location>
        <begin position="6"/>
        <end position="314"/>
    </location>
</feature>
<dbReference type="GO" id="GO:0009246">
    <property type="term" value="P:enterobacterial common antigen biosynthetic process"/>
    <property type="evidence" value="ECO:0007669"/>
    <property type="project" value="TreeGrafter"/>
</dbReference>
<name>A0A4R5AVA4_9FLAO</name>
<evidence type="ECO:0000256" key="5">
    <source>
        <dbReference type="ARBA" id="ARBA00022989"/>
    </source>
</evidence>
<evidence type="ECO:0000259" key="8">
    <source>
        <dbReference type="Pfam" id="PF01757"/>
    </source>
</evidence>
<dbReference type="Proteomes" id="UP000295278">
    <property type="component" value="Unassembled WGS sequence"/>
</dbReference>
<proteinExistence type="inferred from homology"/>
<comment type="subcellular location">
    <subcellularLocation>
        <location evidence="1">Cell membrane</location>
        <topology evidence="1">Multi-pass membrane protein</topology>
    </subcellularLocation>
</comment>
<comment type="caution">
    <text evidence="9">The sequence shown here is derived from an EMBL/GenBank/DDBJ whole genome shotgun (WGS) entry which is preliminary data.</text>
</comment>
<evidence type="ECO:0000313" key="9">
    <source>
        <dbReference type="EMBL" id="TDD77021.1"/>
    </source>
</evidence>
<feature type="transmembrane region" description="Helical" evidence="7">
    <location>
        <begin position="264"/>
        <end position="286"/>
    </location>
</feature>
<keyword evidence="4 7" id="KW-0812">Transmembrane</keyword>
<feature type="transmembrane region" description="Helical" evidence="7">
    <location>
        <begin position="204"/>
        <end position="223"/>
    </location>
</feature>
<feature type="transmembrane region" description="Helical" evidence="7">
    <location>
        <begin position="7"/>
        <end position="26"/>
    </location>
</feature>
<evidence type="ECO:0000256" key="3">
    <source>
        <dbReference type="ARBA" id="ARBA00022475"/>
    </source>
</evidence>